<evidence type="ECO:0000313" key="1">
    <source>
        <dbReference type="EMBL" id="KGF49485.1"/>
    </source>
</evidence>
<gene>
    <name evidence="1" type="ORF">HMPREF0654_04995</name>
</gene>
<name>A0A096ARV0_9BACT</name>
<comment type="caution">
    <text evidence="1">The sequence shown here is derived from an EMBL/GenBank/DDBJ whole genome shotgun (WGS) entry which is preliminary data.</text>
</comment>
<dbReference type="EMBL" id="JRNR01000039">
    <property type="protein sequence ID" value="KGF49485.1"/>
    <property type="molecule type" value="Genomic_DNA"/>
</dbReference>
<evidence type="ECO:0000313" key="2">
    <source>
        <dbReference type="Proteomes" id="UP000029538"/>
    </source>
</evidence>
<dbReference type="GeneID" id="91082862"/>
<reference evidence="1 2" key="1">
    <citation type="submission" date="2014-07" db="EMBL/GenBank/DDBJ databases">
        <authorList>
            <person name="McCorrison J."/>
            <person name="Sanka R."/>
            <person name="Torralba M."/>
            <person name="Gillis M."/>
            <person name="Haft D.H."/>
            <person name="Methe B."/>
            <person name="Sutton G."/>
            <person name="Nelson K.E."/>
        </authorList>
    </citation>
    <scope>NUCLEOTIDE SEQUENCE [LARGE SCALE GENOMIC DNA]</scope>
    <source>
        <strain evidence="1 2">DNF00882</strain>
    </source>
</reference>
<sequence>MWIEESNPFLHRSHQYKSALTYTCTLPKQQAVLMMKAGYTRNINPIASVYYFNPITGVYRTHEENVKGGDDYEIKLVFDKGLGDSFHSVTNLTTNIASDWIVWRS</sequence>
<organism evidence="1 2">
    <name type="scientific">Prevotella disiens DNF00882</name>
    <dbReference type="NCBI Taxonomy" id="1401075"/>
    <lineage>
        <taxon>Bacteria</taxon>
        <taxon>Pseudomonadati</taxon>
        <taxon>Bacteroidota</taxon>
        <taxon>Bacteroidia</taxon>
        <taxon>Bacteroidales</taxon>
        <taxon>Prevotellaceae</taxon>
        <taxon>Prevotella</taxon>
    </lineage>
</organism>
<protein>
    <submittedName>
        <fullName evidence="1">Uncharacterized protein</fullName>
    </submittedName>
</protein>
<dbReference type="AlphaFoldDB" id="A0A096ARV0"/>
<dbReference type="Proteomes" id="UP000029538">
    <property type="component" value="Unassembled WGS sequence"/>
</dbReference>
<accession>A0A096ARV0</accession>
<dbReference type="RefSeq" id="WP_004356870.1">
    <property type="nucleotide sequence ID" value="NZ_JRNR01000039.1"/>
</dbReference>
<proteinExistence type="predicted"/>